<name>A0A427XCZ6_9TREE</name>
<comment type="caution">
    <text evidence="1">The sequence shown here is derived from an EMBL/GenBank/DDBJ whole genome shotgun (WGS) entry which is preliminary data.</text>
</comment>
<dbReference type="Proteomes" id="UP000279236">
    <property type="component" value="Unassembled WGS sequence"/>
</dbReference>
<protein>
    <submittedName>
        <fullName evidence="1">Uncharacterized protein</fullName>
    </submittedName>
</protein>
<dbReference type="InterPro" id="IPR011990">
    <property type="entry name" value="TPR-like_helical_dom_sf"/>
</dbReference>
<dbReference type="RefSeq" id="XP_028471906.1">
    <property type="nucleotide sequence ID" value="XM_028620864.1"/>
</dbReference>
<dbReference type="STRING" id="105984.A0A427XCZ6"/>
<dbReference type="GeneID" id="39589880"/>
<accession>A0A427XCZ6</accession>
<proteinExistence type="predicted"/>
<sequence length="647" mass="72264">MATSANAQYVLRLVLGAAARPAWPRHFSAAALAHGQDASMSAAAAAATSATTTKDTAVPISFLEPESDDYDTAQSLLPSREQHDAPPVPWPTVFDHGEARPKSHRRHPCDLLARLVAEKRFDSARKVYAELKALHTPISQRRIYLDAALGALEQPTSEGRQEFLLWLSLYSNRGATALHGKFKETWQPIVNRLLATHLLEDEGFFGDFLELAGQKGLLPAVIPPTTLALVASTAPARSLDMFTRAIAAYVDSTTSKTSTSERANTLRALVMSQVEQYWNIYLRALVIAGWTDHAKALCADPPLLVGMEGEVKVKWEALTLRFVSGEAVERKERALAARKQADEELRQNPMLPFNSKMSPSRGQSMNERCREALKSANLPYVSVLAAIQRDFLLQGQLQQLHTFRKSFTRGRGDLGTSILDTWWWHAEIYRLAEDGLHHDAVATFRRHFLWMGLPPTQIGNEVKVEPHVTLRVPTIQVITTVARSILEVLPKEELGQWHRRFLSQTVHSPMLQPTPMTHVSCVRPIAHRLGPTGASEALYDIRMTGQRPHIACWNAYILSLVGRGEIIRAKQLINAMEHREIWYGFKLPAPVSMTYTGVVWVLLKNGRLDEAMAMFRKYQNFLTENGMKLPEDVMSAVTTALANSENN</sequence>
<dbReference type="EMBL" id="RSCE01000021">
    <property type="protein sequence ID" value="RSH76759.1"/>
    <property type="molecule type" value="Genomic_DNA"/>
</dbReference>
<gene>
    <name evidence="1" type="ORF">EHS24_005337</name>
</gene>
<evidence type="ECO:0000313" key="2">
    <source>
        <dbReference type="Proteomes" id="UP000279236"/>
    </source>
</evidence>
<dbReference type="Gene3D" id="1.25.40.10">
    <property type="entry name" value="Tetratricopeptide repeat domain"/>
    <property type="match status" value="1"/>
</dbReference>
<keyword evidence="2" id="KW-1185">Reference proteome</keyword>
<dbReference type="OrthoDB" id="2576482at2759"/>
<reference evidence="1 2" key="1">
    <citation type="submission" date="2018-11" db="EMBL/GenBank/DDBJ databases">
        <title>Genome sequence of Apiotrichum porosum DSM 27194.</title>
        <authorList>
            <person name="Aliyu H."/>
            <person name="Gorte O."/>
            <person name="Ochsenreither K."/>
        </authorList>
    </citation>
    <scope>NUCLEOTIDE SEQUENCE [LARGE SCALE GENOMIC DNA]</scope>
    <source>
        <strain evidence="1 2">DSM 27194</strain>
    </source>
</reference>
<dbReference type="AlphaFoldDB" id="A0A427XCZ6"/>
<evidence type="ECO:0000313" key="1">
    <source>
        <dbReference type="EMBL" id="RSH76759.1"/>
    </source>
</evidence>
<organism evidence="1 2">
    <name type="scientific">Apiotrichum porosum</name>
    <dbReference type="NCBI Taxonomy" id="105984"/>
    <lineage>
        <taxon>Eukaryota</taxon>
        <taxon>Fungi</taxon>
        <taxon>Dikarya</taxon>
        <taxon>Basidiomycota</taxon>
        <taxon>Agaricomycotina</taxon>
        <taxon>Tremellomycetes</taxon>
        <taxon>Trichosporonales</taxon>
        <taxon>Trichosporonaceae</taxon>
        <taxon>Apiotrichum</taxon>
    </lineage>
</organism>